<protein>
    <submittedName>
        <fullName evidence="9">DNA-binding transcriptional regulator, IclR family</fullName>
    </submittedName>
    <submittedName>
        <fullName evidence="6">IclR family transcriptional regulator</fullName>
    </submittedName>
</protein>
<feature type="domain" description="IclR-ED" evidence="5">
    <location>
        <begin position="66"/>
        <end position="252"/>
    </location>
</feature>
<keyword evidence="11" id="KW-1185">Reference proteome</keyword>
<dbReference type="STRING" id="97481.SAMN05444853_10243"/>
<evidence type="ECO:0000313" key="10">
    <source>
        <dbReference type="Proteomes" id="UP000198883"/>
    </source>
</evidence>
<reference evidence="10" key="1">
    <citation type="submission" date="2016-10" db="EMBL/GenBank/DDBJ databases">
        <authorList>
            <person name="Varghese N."/>
            <person name="Submissions S."/>
        </authorList>
    </citation>
    <scope>NUCLEOTIDE SEQUENCE [LARGE SCALE GENOMIC DNA]</scope>
    <source>
        <strain evidence="10">DSM 24204</strain>
    </source>
</reference>
<dbReference type="Proteomes" id="UP001224812">
    <property type="component" value="Unassembled WGS sequence"/>
</dbReference>
<gene>
    <name evidence="6" type="ORF">QJT92_08900</name>
    <name evidence="7" type="ORF">QJU93_05560</name>
    <name evidence="8" type="ORF">QJU97_01025</name>
    <name evidence="9" type="ORF">SAMN05444853_10243</name>
</gene>
<dbReference type="SUPFAM" id="SSF55781">
    <property type="entry name" value="GAF domain-like"/>
    <property type="match status" value="1"/>
</dbReference>
<keyword evidence="1" id="KW-0805">Transcription regulation</keyword>
<reference evidence="7" key="4">
    <citation type="journal article" date="2023" name="Front. Microbiol.">
        <title>Phylogeography and host specificity of Pasteurellaceae pathogenic to sea-farmed fish in the north-east Atlantic.</title>
        <authorList>
            <person name="Gulla S."/>
            <person name="Colquhoun D.J."/>
            <person name="Olsen A.B."/>
            <person name="Spilsberg B."/>
            <person name="Lagesen K."/>
            <person name="Aakesson C.P."/>
            <person name="Strom S."/>
            <person name="Manji F."/>
            <person name="Birkbeck T.H."/>
            <person name="Nilsen H.K."/>
        </authorList>
    </citation>
    <scope>NUCLEOTIDE SEQUENCE</scope>
    <source>
        <strain evidence="8">98B1</strain>
        <strain evidence="7">TW16_20</strain>
    </source>
</reference>
<dbReference type="GeneID" id="83545609"/>
<evidence type="ECO:0000313" key="9">
    <source>
        <dbReference type="EMBL" id="SEL95558.1"/>
    </source>
</evidence>
<dbReference type="Pfam" id="PF09339">
    <property type="entry name" value="HTH_IclR"/>
    <property type="match status" value="1"/>
</dbReference>
<dbReference type="InterPro" id="IPR036388">
    <property type="entry name" value="WH-like_DNA-bd_sf"/>
</dbReference>
<dbReference type="Proteomes" id="UP001231736">
    <property type="component" value="Unassembled WGS sequence"/>
</dbReference>
<evidence type="ECO:0000256" key="1">
    <source>
        <dbReference type="ARBA" id="ARBA00023015"/>
    </source>
</evidence>
<evidence type="ECO:0000259" key="4">
    <source>
        <dbReference type="PROSITE" id="PS51077"/>
    </source>
</evidence>
<evidence type="ECO:0000256" key="2">
    <source>
        <dbReference type="ARBA" id="ARBA00023125"/>
    </source>
</evidence>
<dbReference type="EMBL" id="JASAYQ010000007">
    <property type="protein sequence ID" value="MDP8172818.1"/>
    <property type="molecule type" value="Genomic_DNA"/>
</dbReference>
<name>A0A1H7UFW8_9PAST</name>
<dbReference type="EMBL" id="FOBN01000002">
    <property type="protein sequence ID" value="SEL95558.1"/>
    <property type="molecule type" value="Genomic_DNA"/>
</dbReference>
<evidence type="ECO:0000259" key="5">
    <source>
        <dbReference type="PROSITE" id="PS51078"/>
    </source>
</evidence>
<dbReference type="Proteomes" id="UP001236239">
    <property type="component" value="Unassembled WGS sequence"/>
</dbReference>
<dbReference type="PANTHER" id="PTHR30136">
    <property type="entry name" value="HELIX-TURN-HELIX TRANSCRIPTIONAL REGULATOR, ICLR FAMILY"/>
    <property type="match status" value="1"/>
</dbReference>
<feature type="domain" description="HTH iclR-type" evidence="4">
    <location>
        <begin position="3"/>
        <end position="65"/>
    </location>
</feature>
<dbReference type="GO" id="GO:0003677">
    <property type="term" value="F:DNA binding"/>
    <property type="evidence" value="ECO:0007669"/>
    <property type="project" value="UniProtKB-KW"/>
</dbReference>
<dbReference type="InterPro" id="IPR029016">
    <property type="entry name" value="GAF-like_dom_sf"/>
</dbReference>
<dbReference type="InterPro" id="IPR005471">
    <property type="entry name" value="Tscrpt_reg_IclR_N"/>
</dbReference>
<dbReference type="Gene3D" id="3.30.450.40">
    <property type="match status" value="1"/>
</dbReference>
<dbReference type="InterPro" id="IPR050707">
    <property type="entry name" value="HTH_MetabolicPath_Reg"/>
</dbReference>
<dbReference type="GO" id="GO:0045892">
    <property type="term" value="P:negative regulation of DNA-templated transcription"/>
    <property type="evidence" value="ECO:0007669"/>
    <property type="project" value="TreeGrafter"/>
</dbReference>
<dbReference type="SUPFAM" id="SSF46785">
    <property type="entry name" value="Winged helix' DNA-binding domain"/>
    <property type="match status" value="1"/>
</dbReference>
<dbReference type="AlphaFoldDB" id="A0A1H7UFW8"/>
<dbReference type="EMBL" id="JASAVS010000021">
    <property type="protein sequence ID" value="MDP8086034.1"/>
    <property type="molecule type" value="Genomic_DNA"/>
</dbReference>
<sequence>MSNQSLIRGLSLLDILSDYPNGCPLAKLAELSKLNKSTTHRMLQTLLKCGYIKPANTAGSYRLTTKCLMIGQKTLNSLNILNVVSPLLEQLNIEIGETVNFSIRDKHHAVMIYKLEPTTGMMKTRSYIGQQLQLYCSAMGKNFLAYDKKEKVEKYWEYNQSNIKQLTANTITSLDMMHKELENIRNLGFAIDNEENELGVTCIAFPIFDMQGKVKYSVSVSLSTARLKSLDEQYLLQQIKETAHNISSELGANLEH</sequence>
<evidence type="ECO:0000313" key="7">
    <source>
        <dbReference type="EMBL" id="MDP8172818.1"/>
    </source>
</evidence>
<keyword evidence="2 9" id="KW-0238">DNA-binding</keyword>
<dbReference type="PROSITE" id="PS51077">
    <property type="entry name" value="HTH_ICLR"/>
    <property type="match status" value="1"/>
</dbReference>
<keyword evidence="3" id="KW-0804">Transcription</keyword>
<dbReference type="Gene3D" id="1.10.10.10">
    <property type="entry name" value="Winged helix-like DNA-binding domain superfamily/Winged helix DNA-binding domain"/>
    <property type="match status" value="1"/>
</dbReference>
<reference evidence="9" key="2">
    <citation type="submission" date="2016-10" db="EMBL/GenBank/DDBJ databases">
        <authorList>
            <person name="de Groot N.N."/>
        </authorList>
    </citation>
    <scope>NUCLEOTIDE SEQUENCE [LARGE SCALE GENOMIC DNA]</scope>
    <source>
        <strain evidence="9">DSM 24204</strain>
    </source>
</reference>
<evidence type="ECO:0000313" key="8">
    <source>
        <dbReference type="EMBL" id="MDP8174045.1"/>
    </source>
</evidence>
<dbReference type="EMBL" id="JASAYT010000002">
    <property type="protein sequence ID" value="MDP8174045.1"/>
    <property type="molecule type" value="Genomic_DNA"/>
</dbReference>
<accession>A0A1H7UFW8</accession>
<evidence type="ECO:0000313" key="11">
    <source>
        <dbReference type="Proteomes" id="UP001224812"/>
    </source>
</evidence>
<dbReference type="Pfam" id="PF01614">
    <property type="entry name" value="IclR_C"/>
    <property type="match status" value="1"/>
</dbReference>
<dbReference type="OrthoDB" id="9807558at2"/>
<evidence type="ECO:0000313" key="6">
    <source>
        <dbReference type="EMBL" id="MDP8086034.1"/>
    </source>
</evidence>
<organism evidence="9 10">
    <name type="scientific">Phocoenobacter skyensis</name>
    <dbReference type="NCBI Taxonomy" id="97481"/>
    <lineage>
        <taxon>Bacteria</taxon>
        <taxon>Pseudomonadati</taxon>
        <taxon>Pseudomonadota</taxon>
        <taxon>Gammaproteobacteria</taxon>
        <taxon>Pasteurellales</taxon>
        <taxon>Pasteurellaceae</taxon>
        <taxon>Phocoenobacter</taxon>
    </lineage>
</organism>
<dbReference type="RefSeq" id="WP_090919800.1">
    <property type="nucleotide sequence ID" value="NZ_CP016180.1"/>
</dbReference>
<dbReference type="Proteomes" id="UP000198883">
    <property type="component" value="Unassembled WGS sequence"/>
</dbReference>
<dbReference type="PANTHER" id="PTHR30136:SF19">
    <property type="entry name" value="DNA-BINDING TRANSCRIPTIONAL REPRESSOR YIAJ"/>
    <property type="match status" value="1"/>
</dbReference>
<dbReference type="InterPro" id="IPR014757">
    <property type="entry name" value="Tscrpt_reg_IclR_C"/>
</dbReference>
<dbReference type="GO" id="GO:0003700">
    <property type="term" value="F:DNA-binding transcription factor activity"/>
    <property type="evidence" value="ECO:0007669"/>
    <property type="project" value="TreeGrafter"/>
</dbReference>
<reference evidence="6 11" key="3">
    <citation type="journal article" date="2023" name="Front. Microbiol.">
        <title>Phylogeography and host specificity of Pasteurellaceae pathogenic to sea-farmed fish in the north-east Atlantic.</title>
        <authorList>
            <person name="Gulla S."/>
            <person name="Colquhoun D.J."/>
            <person name="Olsen A.B."/>
            <person name="Spilsberg B."/>
            <person name="Lagesen K."/>
            <person name="Aakesson C.P."/>
            <person name="Strom S."/>
            <person name="Manji F."/>
            <person name="Birkbeck T.H."/>
            <person name="Nilsen H.K."/>
        </authorList>
    </citation>
    <scope>NUCLEOTIDE SEQUENCE [LARGE SCALE GENOMIC DNA]</scope>
    <source>
        <strain evidence="6 11">VIO11850</strain>
    </source>
</reference>
<dbReference type="SMART" id="SM00346">
    <property type="entry name" value="HTH_ICLR"/>
    <property type="match status" value="1"/>
</dbReference>
<dbReference type="PROSITE" id="PS51078">
    <property type="entry name" value="ICLR_ED"/>
    <property type="match status" value="1"/>
</dbReference>
<proteinExistence type="predicted"/>
<evidence type="ECO:0000256" key="3">
    <source>
        <dbReference type="ARBA" id="ARBA00023163"/>
    </source>
</evidence>
<dbReference type="InterPro" id="IPR036390">
    <property type="entry name" value="WH_DNA-bd_sf"/>
</dbReference>